<dbReference type="RefSeq" id="YP_010754574.1">
    <property type="nucleotide sequence ID" value="NC_073461.1"/>
</dbReference>
<name>A0A5J6TSE7_9CAUD</name>
<evidence type="ECO:0000313" key="2">
    <source>
        <dbReference type="Proteomes" id="UP000326486"/>
    </source>
</evidence>
<proteinExistence type="predicted"/>
<reference evidence="1 2" key="1">
    <citation type="submission" date="2019-07" db="EMBL/GenBank/DDBJ databases">
        <authorList>
            <person name="Almisry A."/>
            <person name="Mousa M."/>
            <person name="Gordon L.L."/>
            <person name="Lee M."/>
            <person name="Mandava P."/>
            <person name="Moxley J.T."/>
            <person name="Shaffer C.D."/>
            <person name="Weston-Hafer K.A."/>
            <person name="Garlena R.A."/>
            <person name="Russell D.A."/>
            <person name="Pope W.H."/>
            <person name="Jacobs-Sera D."/>
            <person name="Hatfull G.F."/>
        </authorList>
    </citation>
    <scope>NUCLEOTIDE SEQUENCE [LARGE SCALE GENOMIC DNA]</scope>
</reference>
<dbReference type="KEGG" id="vg:80019168"/>
<protein>
    <submittedName>
        <fullName evidence="1">Uncharacterized protein</fullName>
    </submittedName>
</protein>
<accession>A0A5J6TSE7</accession>
<keyword evidence="2" id="KW-1185">Reference proteome</keyword>
<sequence>MSAPVIIREDLQQLLASPGEDPVLYLKAGPDDEGGPLEVDVWVSAYVHHSKVIVHRHEVVDALGDAPDDDALDDYLPLLEQTVEEVAAALA</sequence>
<dbReference type="Proteomes" id="UP000326486">
    <property type="component" value="Segment"/>
</dbReference>
<gene>
    <name evidence="1" type="primary">106</name>
    <name evidence="1" type="ORF">SEA_GILGAMESH_106</name>
</gene>
<dbReference type="GeneID" id="80019168"/>
<organism evidence="1 2">
    <name type="scientific">Streptomyces phage Gilgamesh</name>
    <dbReference type="NCBI Taxonomy" id="2599890"/>
    <lineage>
        <taxon>Viruses</taxon>
        <taxon>Duplodnaviria</taxon>
        <taxon>Heunggongvirae</taxon>
        <taxon>Uroviricota</taxon>
        <taxon>Caudoviricetes</taxon>
        <taxon>Gilgameshvirus</taxon>
        <taxon>Gilgameshvirus gilgamesh</taxon>
    </lineage>
</organism>
<evidence type="ECO:0000313" key="1">
    <source>
        <dbReference type="EMBL" id="QFG13298.1"/>
    </source>
</evidence>
<dbReference type="EMBL" id="MN234216">
    <property type="protein sequence ID" value="QFG13298.1"/>
    <property type="molecule type" value="Genomic_DNA"/>
</dbReference>